<feature type="coiled-coil region" evidence="9">
    <location>
        <begin position="781"/>
        <end position="822"/>
    </location>
</feature>
<comment type="catalytic activity">
    <reaction evidence="1">
        <text>Endohydrolysis of (1-&gt;4)-beta-D-glucosidic linkages in cellulose, lichenin and cereal beta-D-glucans.</text>
        <dbReference type="EC" id="3.2.1.4"/>
    </reaction>
</comment>
<dbReference type="SUPFAM" id="SSF48208">
    <property type="entry name" value="Six-hairpin glycosidases"/>
    <property type="match status" value="1"/>
</dbReference>
<evidence type="ECO:0000259" key="11">
    <source>
        <dbReference type="Pfam" id="PF00759"/>
    </source>
</evidence>
<keyword evidence="10" id="KW-1133">Transmembrane helix</keyword>
<evidence type="ECO:0000256" key="5">
    <source>
        <dbReference type="ARBA" id="ARBA00023001"/>
    </source>
</evidence>
<organism evidence="12">
    <name type="scientific">Fagus sylvatica</name>
    <name type="common">Beechnut</name>
    <dbReference type="NCBI Taxonomy" id="28930"/>
    <lineage>
        <taxon>Eukaryota</taxon>
        <taxon>Viridiplantae</taxon>
        <taxon>Streptophyta</taxon>
        <taxon>Embryophyta</taxon>
        <taxon>Tracheophyta</taxon>
        <taxon>Spermatophyta</taxon>
        <taxon>Magnoliopsida</taxon>
        <taxon>eudicotyledons</taxon>
        <taxon>Gunneridae</taxon>
        <taxon>Pentapetalae</taxon>
        <taxon>rosids</taxon>
        <taxon>fabids</taxon>
        <taxon>Fagales</taxon>
        <taxon>Fagaceae</taxon>
        <taxon>Fagus</taxon>
    </lineage>
</organism>
<evidence type="ECO:0000313" key="12">
    <source>
        <dbReference type="EMBL" id="SPD06563.1"/>
    </source>
</evidence>
<dbReference type="PANTHER" id="PTHR22298">
    <property type="entry name" value="ENDO-1,4-BETA-GLUCANASE"/>
    <property type="match status" value="1"/>
</dbReference>
<feature type="coiled-coil region" evidence="9">
    <location>
        <begin position="528"/>
        <end position="555"/>
    </location>
</feature>
<evidence type="ECO:0000256" key="3">
    <source>
        <dbReference type="ARBA" id="ARBA00012601"/>
    </source>
</evidence>
<feature type="domain" description="Glycoside hydrolase family 9" evidence="11">
    <location>
        <begin position="56"/>
        <end position="468"/>
    </location>
</feature>
<evidence type="ECO:0000256" key="6">
    <source>
        <dbReference type="ARBA" id="ARBA00023277"/>
    </source>
</evidence>
<comment type="similarity">
    <text evidence="2">Belongs to the glycosyl hydrolase 9 (cellulase E) family.</text>
</comment>
<dbReference type="InterPro" id="IPR001701">
    <property type="entry name" value="Glyco_hydro_9"/>
</dbReference>
<evidence type="ECO:0000256" key="2">
    <source>
        <dbReference type="ARBA" id="ARBA00007072"/>
    </source>
</evidence>
<gene>
    <name evidence="12" type="ORF">FSB_LOCUS34445</name>
</gene>
<keyword evidence="8" id="KW-0624">Polysaccharide degradation</keyword>
<protein>
    <recommendedName>
        <fullName evidence="3">cellulase</fullName>
        <ecNumber evidence="3">3.2.1.4</ecNumber>
    </recommendedName>
</protein>
<evidence type="ECO:0000256" key="10">
    <source>
        <dbReference type="SAM" id="Phobius"/>
    </source>
</evidence>
<dbReference type="EMBL" id="OIVN01002802">
    <property type="protein sequence ID" value="SPD06563.1"/>
    <property type="molecule type" value="Genomic_DNA"/>
</dbReference>
<feature type="transmembrane region" description="Helical" evidence="10">
    <location>
        <begin position="14"/>
        <end position="36"/>
    </location>
</feature>
<dbReference type="GO" id="GO:0030245">
    <property type="term" value="P:cellulose catabolic process"/>
    <property type="evidence" value="ECO:0007669"/>
    <property type="project" value="UniProtKB-KW"/>
</dbReference>
<keyword evidence="10" id="KW-0472">Membrane</keyword>
<dbReference type="EC" id="3.2.1.4" evidence="3"/>
<evidence type="ECO:0000256" key="8">
    <source>
        <dbReference type="ARBA" id="ARBA00023326"/>
    </source>
</evidence>
<keyword evidence="4" id="KW-0378">Hydrolase</keyword>
<evidence type="ECO:0000256" key="7">
    <source>
        <dbReference type="ARBA" id="ARBA00023295"/>
    </source>
</evidence>
<accession>A0A2N9H467</accession>
<evidence type="ECO:0000256" key="9">
    <source>
        <dbReference type="SAM" id="Coils"/>
    </source>
</evidence>
<sequence>MVAEVAEETKSKGWFWWLIVLVIGALVVIAATLTILRNFHHSAKPAPISGTIVEKYANALELALQFFDVQKSGKLVNNRIAWRGDSGLRDGSEENVDLSKGMYDAGDLIKFGFPMAFTATVLSWAILEYGYQMNAVKQLGHAQDSLKWITDYLINAHPSANVLYVQVGDPELDHKCWERPEAMTEKRPLVQVNMSFPGTEVAAETAAAMASASMVFKKINFTYSSTLLVHAQQLFIFADTYRGSYSVSIPQVQEYYNSTGYGDELLWAATWLYHATGNQLYLKYVLLYRVNFFGTKDVSIPENLDLQLYRESAEAIMCALLPDSPTATSSRTEIGGLIWLKKWNSLQHPVASAFLAVLYSDYMLTSQTETLYCNDYVLGENPMKMSHLVGYGTSYPQHVHHRGSSIPVDSTTGCSDGFKWLNSSNPNPNVAVGALVGGPFFNETYIDSRNNSMQSEPTTYNSALIIALLSSLITRVGLAASRGVGGCGGLEVDVCGLEKKWEGEVNLFGIVSGQGMAAENDVDLSNLKSQLSQTNEVWKQEMERSQSQVDVLQAKLMEVTLLTYLKSKAQLMVVPHLAHTSCGIKQLEGVGFIDKNGTPLSDWSRNLDLSSFDGPNEEQLIGISRKHGPLDEQDAAYTDEILKSVQMVTDVMEALVKRVVLAESETAIEKEKVTFGQEEIKRKSIQIENMSLKLEEMERFALGTNSILNEMRQRVEDLVDETSRQRQRAAENEQELCRVKQDFESLKSYVSSLITVRETLLSSEKQFQTIERLFERLVAKTTQLEGEKIQKEVEVQKLMEENVRLSALLDKKEAQLLAMNEQCKVMALSASNI</sequence>
<keyword evidence="9" id="KW-0175">Coiled coil</keyword>
<reference evidence="12" key="1">
    <citation type="submission" date="2018-02" db="EMBL/GenBank/DDBJ databases">
        <authorList>
            <person name="Cohen D.B."/>
            <person name="Kent A.D."/>
        </authorList>
    </citation>
    <scope>NUCLEOTIDE SEQUENCE</scope>
</reference>
<proteinExistence type="inferred from homology"/>
<keyword evidence="10" id="KW-0812">Transmembrane</keyword>
<evidence type="ECO:0000256" key="1">
    <source>
        <dbReference type="ARBA" id="ARBA00000966"/>
    </source>
</evidence>
<dbReference type="Pfam" id="PF00759">
    <property type="entry name" value="Glyco_hydro_9"/>
    <property type="match status" value="1"/>
</dbReference>
<feature type="coiled-coil region" evidence="9">
    <location>
        <begin position="708"/>
        <end position="735"/>
    </location>
</feature>
<keyword evidence="5" id="KW-0136">Cellulose degradation</keyword>
<evidence type="ECO:0000256" key="4">
    <source>
        <dbReference type="ARBA" id="ARBA00022801"/>
    </source>
</evidence>
<dbReference type="GO" id="GO:0008810">
    <property type="term" value="F:cellulase activity"/>
    <property type="evidence" value="ECO:0007669"/>
    <property type="project" value="UniProtKB-EC"/>
</dbReference>
<name>A0A2N9H467_FAGSY</name>
<dbReference type="Gene3D" id="1.50.10.10">
    <property type="match status" value="1"/>
</dbReference>
<dbReference type="InterPro" id="IPR012341">
    <property type="entry name" value="6hp_glycosidase-like_sf"/>
</dbReference>
<dbReference type="AlphaFoldDB" id="A0A2N9H467"/>
<keyword evidence="6" id="KW-0119">Carbohydrate metabolism</keyword>
<dbReference type="InterPro" id="IPR008928">
    <property type="entry name" value="6-hairpin_glycosidase_sf"/>
</dbReference>
<keyword evidence="7" id="KW-0326">Glycosidase</keyword>